<dbReference type="Proteomes" id="UP000515908">
    <property type="component" value="Chromosome 03"/>
</dbReference>
<accession>A0A7G2C4N8</accession>
<evidence type="ECO:0000313" key="1">
    <source>
        <dbReference type="EMBL" id="CAD2214465.1"/>
    </source>
</evidence>
<organism evidence="1 2">
    <name type="scientific">Angomonas deanei</name>
    <dbReference type="NCBI Taxonomy" id="59799"/>
    <lineage>
        <taxon>Eukaryota</taxon>
        <taxon>Discoba</taxon>
        <taxon>Euglenozoa</taxon>
        <taxon>Kinetoplastea</taxon>
        <taxon>Metakinetoplastina</taxon>
        <taxon>Trypanosomatida</taxon>
        <taxon>Trypanosomatidae</taxon>
        <taxon>Strigomonadinae</taxon>
        <taxon>Angomonas</taxon>
    </lineage>
</organism>
<sequence>MGRNVALVKSFDKEARLIELWDAEYAVFGLSFCVTLEKLIEIGDIENEGKSPYGFVKFERRDGPPKRTTLGLMKAPHSQEEEDEVEAEMAAKRGINFLGVGGGAQ</sequence>
<protein>
    <submittedName>
        <fullName evidence="1">Uncharacterized protein</fullName>
    </submittedName>
</protein>
<dbReference type="EMBL" id="LR877147">
    <property type="protein sequence ID" value="CAD2214465.1"/>
    <property type="molecule type" value="Genomic_DNA"/>
</dbReference>
<gene>
    <name evidence="1" type="ORF">ADEAN_000191100</name>
</gene>
<proteinExistence type="predicted"/>
<dbReference type="AlphaFoldDB" id="A0A7G2C4N8"/>
<dbReference type="VEuPathDB" id="TriTrypDB:ADEAN_000191100"/>
<reference evidence="1 2" key="1">
    <citation type="submission" date="2020-08" db="EMBL/GenBank/DDBJ databases">
        <authorList>
            <person name="Newling K."/>
            <person name="Davey J."/>
            <person name="Forrester S."/>
        </authorList>
    </citation>
    <scope>NUCLEOTIDE SEQUENCE [LARGE SCALE GENOMIC DNA]</scope>
    <source>
        <strain evidence="2">Crithidia deanei Carvalho (ATCC PRA-265)</strain>
    </source>
</reference>
<evidence type="ECO:0000313" key="2">
    <source>
        <dbReference type="Proteomes" id="UP000515908"/>
    </source>
</evidence>
<keyword evidence="2" id="KW-1185">Reference proteome</keyword>
<name>A0A7G2C4N8_9TRYP</name>